<proteinExistence type="predicted"/>
<keyword evidence="1" id="KW-0472">Membrane</keyword>
<evidence type="ECO:0000256" key="2">
    <source>
        <dbReference type="SAM" id="SignalP"/>
    </source>
</evidence>
<feature type="signal peptide" evidence="2">
    <location>
        <begin position="1"/>
        <end position="26"/>
    </location>
</feature>
<dbReference type="AlphaFoldDB" id="A0A4R7ZXX1"/>
<dbReference type="EMBL" id="SODF01000001">
    <property type="protein sequence ID" value="TDW22969.1"/>
    <property type="molecule type" value="Genomic_DNA"/>
</dbReference>
<dbReference type="RefSeq" id="WP_134117211.1">
    <property type="nucleotide sequence ID" value="NZ_SODF01000001.1"/>
</dbReference>
<evidence type="ECO:0000313" key="4">
    <source>
        <dbReference type="Proteomes" id="UP000295447"/>
    </source>
</evidence>
<reference evidence="3 4" key="1">
    <citation type="submission" date="2019-03" db="EMBL/GenBank/DDBJ databases">
        <title>Genomic Encyclopedia of Type Strains, Phase III (KMG-III): the genomes of soil and plant-associated and newly described type strains.</title>
        <authorList>
            <person name="Whitman W."/>
        </authorList>
    </citation>
    <scope>NUCLEOTIDE SEQUENCE [LARGE SCALE GENOMIC DNA]</scope>
    <source>
        <strain evidence="3 4">VKM Ac-2570</strain>
    </source>
</reference>
<protein>
    <submittedName>
        <fullName evidence="3">Uncharacterized protein</fullName>
    </submittedName>
</protein>
<dbReference type="Proteomes" id="UP000295447">
    <property type="component" value="Unassembled WGS sequence"/>
</dbReference>
<comment type="caution">
    <text evidence="3">The sequence shown here is derived from an EMBL/GenBank/DDBJ whole genome shotgun (WGS) entry which is preliminary data.</text>
</comment>
<name>A0A4R7ZXX1_9ACTN</name>
<gene>
    <name evidence="3" type="ORF">EV650_1817</name>
</gene>
<evidence type="ECO:0000313" key="3">
    <source>
        <dbReference type="EMBL" id="TDW22969.1"/>
    </source>
</evidence>
<keyword evidence="4" id="KW-1185">Reference proteome</keyword>
<sequence>MVRRTLALVAALVATLFAFTAVPAHAGGPTSVLLSSPPHVTAVGYDDQRYYDLQELVQTAPKGDTADPAHEAGRFVRATWLIHDMTVWRIDIIYPDAPGGPWISTQEFNGTTPSKITWHLPTDPARLRGLLDSFKLLDAKFDGGPTLDDGYSGAAEPVTTPAPTQAVATASTSLFTGWRWIIPGVLVGALTSLVGVRLLPKRRDWQLTDVE</sequence>
<keyword evidence="2" id="KW-0732">Signal</keyword>
<evidence type="ECO:0000256" key="1">
    <source>
        <dbReference type="SAM" id="Phobius"/>
    </source>
</evidence>
<feature type="transmembrane region" description="Helical" evidence="1">
    <location>
        <begin position="180"/>
        <end position="199"/>
    </location>
</feature>
<dbReference type="OrthoDB" id="3698271at2"/>
<organism evidence="3 4">
    <name type="scientific">Kribbella kalugense</name>
    <dbReference type="NCBI Taxonomy" id="2512221"/>
    <lineage>
        <taxon>Bacteria</taxon>
        <taxon>Bacillati</taxon>
        <taxon>Actinomycetota</taxon>
        <taxon>Actinomycetes</taxon>
        <taxon>Propionibacteriales</taxon>
        <taxon>Kribbellaceae</taxon>
        <taxon>Kribbella</taxon>
    </lineage>
</organism>
<keyword evidence="1" id="KW-0812">Transmembrane</keyword>
<accession>A0A4R7ZXX1</accession>
<feature type="chain" id="PRO_5020397599" evidence="2">
    <location>
        <begin position="27"/>
        <end position="211"/>
    </location>
</feature>
<keyword evidence="1" id="KW-1133">Transmembrane helix</keyword>